<evidence type="ECO:0000313" key="3">
    <source>
        <dbReference type="Proteomes" id="UP000565441"/>
    </source>
</evidence>
<evidence type="ECO:0008006" key="4">
    <source>
        <dbReference type="Google" id="ProtNLM"/>
    </source>
</evidence>
<proteinExistence type="predicted"/>
<protein>
    <recommendedName>
        <fullName evidence="4">Protein kinase domain-containing protein</fullName>
    </recommendedName>
</protein>
<feature type="region of interest" description="Disordered" evidence="1">
    <location>
        <begin position="1"/>
        <end position="22"/>
    </location>
</feature>
<feature type="compositionally biased region" description="Pro residues" evidence="1">
    <location>
        <begin position="1"/>
        <end position="12"/>
    </location>
</feature>
<sequence>MVHTPPLVPKPPAELSAHAPHNSSTSHLDLYFSGEVFHSPPTSDSDSESSNDSEATLDNAEVPLQFGHPLQRMFRVGSRDDDRPFFQGSLSRDSSSSFASNSSWSSTSSVSYDIDYEKLLDKLLKDNPSFDSQSPTMLLVKPSSPGLRDSLMIKCLPRASSELYILLELNHKELRTDPWNPVPHLRCAVERGDNVYLCMERLNPYDQPPFKTVANYIDFFRQMLEGLTFLHELKIANMTFQDPSCYMVDLSSAPSTCESPDEFDRTTYPVRYYFTNLSHAKKFDTPNAPAFRHDVQDCGVMVDLFALFAPRTDSAVDVAQVPRIEPKLKSLVKAMALGGFGADESRKLFEALCKSFESSTLDTRVLAPEQPVRCNTTLSIPKRSVPREVPPCMST</sequence>
<dbReference type="OrthoDB" id="3260792at2759"/>
<feature type="region of interest" description="Disordered" evidence="1">
    <location>
        <begin position="85"/>
        <end position="108"/>
    </location>
</feature>
<keyword evidence="3" id="KW-1185">Reference proteome</keyword>
<dbReference type="Proteomes" id="UP000565441">
    <property type="component" value="Unassembled WGS sequence"/>
</dbReference>
<evidence type="ECO:0000256" key="1">
    <source>
        <dbReference type="SAM" id="MobiDB-lite"/>
    </source>
</evidence>
<dbReference type="InterPro" id="IPR011009">
    <property type="entry name" value="Kinase-like_dom_sf"/>
</dbReference>
<name>A0A8H5GZF7_9AGAR</name>
<organism evidence="2 3">
    <name type="scientific">Tricholomella constricta</name>
    <dbReference type="NCBI Taxonomy" id="117010"/>
    <lineage>
        <taxon>Eukaryota</taxon>
        <taxon>Fungi</taxon>
        <taxon>Dikarya</taxon>
        <taxon>Basidiomycota</taxon>
        <taxon>Agaricomycotina</taxon>
        <taxon>Agaricomycetes</taxon>
        <taxon>Agaricomycetidae</taxon>
        <taxon>Agaricales</taxon>
        <taxon>Tricholomatineae</taxon>
        <taxon>Lyophyllaceae</taxon>
        <taxon>Tricholomella</taxon>
    </lineage>
</organism>
<comment type="caution">
    <text evidence="2">The sequence shown here is derived from an EMBL/GenBank/DDBJ whole genome shotgun (WGS) entry which is preliminary data.</text>
</comment>
<accession>A0A8H5GZF7</accession>
<dbReference type="SUPFAM" id="SSF56112">
    <property type="entry name" value="Protein kinase-like (PK-like)"/>
    <property type="match status" value="1"/>
</dbReference>
<feature type="compositionally biased region" description="Low complexity" evidence="1">
    <location>
        <begin position="89"/>
        <end position="108"/>
    </location>
</feature>
<gene>
    <name evidence="2" type="ORF">D9615_008826</name>
</gene>
<evidence type="ECO:0000313" key="2">
    <source>
        <dbReference type="EMBL" id="KAF5374146.1"/>
    </source>
</evidence>
<dbReference type="EMBL" id="JAACJP010000037">
    <property type="protein sequence ID" value="KAF5374146.1"/>
    <property type="molecule type" value="Genomic_DNA"/>
</dbReference>
<dbReference type="AlphaFoldDB" id="A0A8H5GZF7"/>
<reference evidence="2 3" key="1">
    <citation type="journal article" date="2020" name="ISME J.">
        <title>Uncovering the hidden diversity of litter-decomposition mechanisms in mushroom-forming fungi.</title>
        <authorList>
            <person name="Floudas D."/>
            <person name="Bentzer J."/>
            <person name="Ahren D."/>
            <person name="Johansson T."/>
            <person name="Persson P."/>
            <person name="Tunlid A."/>
        </authorList>
    </citation>
    <scope>NUCLEOTIDE SEQUENCE [LARGE SCALE GENOMIC DNA]</scope>
    <source>
        <strain evidence="2 3">CBS 661.87</strain>
    </source>
</reference>